<dbReference type="Pfam" id="PF08246">
    <property type="entry name" value="Inhibitor_I29"/>
    <property type="match status" value="1"/>
</dbReference>
<protein>
    <submittedName>
        <fullName evidence="7">Cysteine protease</fullName>
    </submittedName>
</protein>
<dbReference type="InterPro" id="IPR025660">
    <property type="entry name" value="Pept_his_AS"/>
</dbReference>
<dbReference type="InterPro" id="IPR013201">
    <property type="entry name" value="Prot_inhib_I29"/>
</dbReference>
<dbReference type="SMART" id="SM00848">
    <property type="entry name" value="Inhibitor_I29"/>
    <property type="match status" value="1"/>
</dbReference>
<feature type="signal peptide" evidence="4">
    <location>
        <begin position="1"/>
        <end position="16"/>
    </location>
</feature>
<evidence type="ECO:0000313" key="8">
    <source>
        <dbReference type="Proteomes" id="UP000078348"/>
    </source>
</evidence>
<gene>
    <name evidence="7" type="ORF">AV274_5456</name>
</gene>
<dbReference type="CDD" id="cd02248">
    <property type="entry name" value="Peptidase_C1A"/>
    <property type="match status" value="1"/>
</dbReference>
<dbReference type="SUPFAM" id="SSF54001">
    <property type="entry name" value="Cysteine proteinases"/>
    <property type="match status" value="1"/>
</dbReference>
<dbReference type="EMBL" id="LXWW01000506">
    <property type="protein sequence ID" value="OAO12856.1"/>
    <property type="molecule type" value="Genomic_DNA"/>
</dbReference>
<dbReference type="PROSITE" id="PS00139">
    <property type="entry name" value="THIOL_PROTEASE_CYS"/>
    <property type="match status" value="1"/>
</dbReference>
<dbReference type="OrthoDB" id="10253408at2759"/>
<dbReference type="InterPro" id="IPR000169">
    <property type="entry name" value="Pept_cys_AS"/>
</dbReference>
<comment type="caution">
    <text evidence="7">The sequence shown here is derived from an EMBL/GenBank/DDBJ whole genome shotgun (WGS) entry which is preliminary data.</text>
</comment>
<evidence type="ECO:0000256" key="3">
    <source>
        <dbReference type="ARBA" id="ARBA00023157"/>
    </source>
</evidence>
<sequence>MKAIFFVLFAVALSTSLRDSQFFAFKSQYGKHYSSPEEQKYRLAVFNVNLNKIEAHNAKHLPWTLGVNKFADITEEEFAYKFCGCAKDPKQRSDVMTPMLGDAPKRVDWREKGAVTPIKDQASCGSCWAFSTTGTTEGAYFIHSGELVSLSEQQLVDCAKRPKYEAAGCGGGWPWSVLDYVSSHGLCKEEDYPYKGMDQECHDDACKVAVKSVSKVQLPQEDEVSLANAVALTPVSIVLDASAFQFYKGGIITQCTERINHAVLAVGYDEDESGMKYWIVKNSWGENWGEKGYVRIEKDVGGMGRCAITYSSVYPTF</sequence>
<keyword evidence="8" id="KW-1185">Reference proteome</keyword>
<proteinExistence type="inferred from homology"/>
<dbReference type="Proteomes" id="UP000078348">
    <property type="component" value="Unassembled WGS sequence"/>
</dbReference>
<evidence type="ECO:0000256" key="2">
    <source>
        <dbReference type="ARBA" id="ARBA00023145"/>
    </source>
</evidence>
<dbReference type="FunFam" id="3.90.70.10:FF:000039">
    <property type="entry name" value="Cysteine proteinase 2, putative"/>
    <property type="match status" value="1"/>
</dbReference>
<keyword evidence="7" id="KW-0645">Protease</keyword>
<organism evidence="7 8">
    <name type="scientific">Blastocystis sp. subtype 1 (strain ATCC 50177 / NandII)</name>
    <dbReference type="NCBI Taxonomy" id="478820"/>
    <lineage>
        <taxon>Eukaryota</taxon>
        <taxon>Sar</taxon>
        <taxon>Stramenopiles</taxon>
        <taxon>Bigyra</taxon>
        <taxon>Opalozoa</taxon>
        <taxon>Opalinata</taxon>
        <taxon>Blastocystidae</taxon>
        <taxon>Blastocystis</taxon>
    </lineage>
</organism>
<evidence type="ECO:0000256" key="1">
    <source>
        <dbReference type="ARBA" id="ARBA00008455"/>
    </source>
</evidence>
<dbReference type="GO" id="GO:0006508">
    <property type="term" value="P:proteolysis"/>
    <property type="evidence" value="ECO:0007669"/>
    <property type="project" value="UniProtKB-KW"/>
</dbReference>
<dbReference type="PROSITE" id="PS00640">
    <property type="entry name" value="THIOL_PROTEASE_ASN"/>
    <property type="match status" value="1"/>
</dbReference>
<keyword evidence="7" id="KW-0378">Hydrolase</keyword>
<dbReference type="AlphaFoldDB" id="A0A196S922"/>
<dbReference type="InterPro" id="IPR025661">
    <property type="entry name" value="Pept_asp_AS"/>
</dbReference>
<dbReference type="GO" id="GO:0008234">
    <property type="term" value="F:cysteine-type peptidase activity"/>
    <property type="evidence" value="ECO:0007669"/>
    <property type="project" value="InterPro"/>
</dbReference>
<evidence type="ECO:0000259" key="6">
    <source>
        <dbReference type="SMART" id="SM00848"/>
    </source>
</evidence>
<feature type="chain" id="PRO_5018783596" evidence="4">
    <location>
        <begin position="17"/>
        <end position="317"/>
    </location>
</feature>
<feature type="domain" description="Peptidase C1A papain C-terminal" evidence="5">
    <location>
        <begin position="103"/>
        <end position="316"/>
    </location>
</feature>
<dbReference type="PROSITE" id="PS00639">
    <property type="entry name" value="THIOL_PROTEASE_HIS"/>
    <property type="match status" value="1"/>
</dbReference>
<dbReference type="SMART" id="SM00645">
    <property type="entry name" value="Pept_C1"/>
    <property type="match status" value="1"/>
</dbReference>
<dbReference type="STRING" id="478820.A0A196S922"/>
<keyword evidence="3" id="KW-1015">Disulfide bond</keyword>
<name>A0A196S922_BLAHN</name>
<accession>A0A196S922</accession>
<dbReference type="PANTHER" id="PTHR12411">
    <property type="entry name" value="CYSTEINE PROTEASE FAMILY C1-RELATED"/>
    <property type="match status" value="1"/>
</dbReference>
<comment type="similarity">
    <text evidence="1">Belongs to the peptidase C1 family.</text>
</comment>
<dbReference type="PRINTS" id="PR00705">
    <property type="entry name" value="PAPAIN"/>
</dbReference>
<dbReference type="InterPro" id="IPR000668">
    <property type="entry name" value="Peptidase_C1A_C"/>
</dbReference>
<keyword evidence="4" id="KW-0732">Signal</keyword>
<keyword evidence="2" id="KW-0865">Zymogen</keyword>
<dbReference type="InterPro" id="IPR038765">
    <property type="entry name" value="Papain-like_cys_pep_sf"/>
</dbReference>
<reference evidence="7 8" key="1">
    <citation type="submission" date="2016-05" db="EMBL/GenBank/DDBJ databases">
        <title>Nuclear genome of Blastocystis sp. subtype 1 NandII.</title>
        <authorList>
            <person name="Gentekaki E."/>
            <person name="Curtis B."/>
            <person name="Stairs C."/>
            <person name="Eme L."/>
            <person name="Herman E."/>
            <person name="Klimes V."/>
            <person name="Arias M.C."/>
            <person name="Elias M."/>
            <person name="Hilliou F."/>
            <person name="Klute M."/>
            <person name="Malik S.-B."/>
            <person name="Pightling A."/>
            <person name="Rachubinski R."/>
            <person name="Salas D."/>
            <person name="Schlacht A."/>
            <person name="Suga H."/>
            <person name="Archibald J."/>
            <person name="Ball S.G."/>
            <person name="Clark G."/>
            <person name="Dacks J."/>
            <person name="Van Der Giezen M."/>
            <person name="Tsaousis A."/>
            <person name="Roger A."/>
        </authorList>
    </citation>
    <scope>NUCLEOTIDE SEQUENCE [LARGE SCALE GENOMIC DNA]</scope>
    <source>
        <strain evidence="8">ATCC 50177 / NandII</strain>
    </source>
</reference>
<dbReference type="InterPro" id="IPR013128">
    <property type="entry name" value="Peptidase_C1A"/>
</dbReference>
<dbReference type="InterPro" id="IPR039417">
    <property type="entry name" value="Peptidase_C1A_papain-like"/>
</dbReference>
<feature type="domain" description="Cathepsin propeptide inhibitor" evidence="6">
    <location>
        <begin position="22"/>
        <end position="78"/>
    </location>
</feature>
<dbReference type="Gene3D" id="3.90.70.10">
    <property type="entry name" value="Cysteine proteinases"/>
    <property type="match status" value="1"/>
</dbReference>
<evidence type="ECO:0000313" key="7">
    <source>
        <dbReference type="EMBL" id="OAO12856.1"/>
    </source>
</evidence>
<evidence type="ECO:0000256" key="4">
    <source>
        <dbReference type="SAM" id="SignalP"/>
    </source>
</evidence>
<dbReference type="Pfam" id="PF00112">
    <property type="entry name" value="Peptidase_C1"/>
    <property type="match status" value="1"/>
</dbReference>
<evidence type="ECO:0000259" key="5">
    <source>
        <dbReference type="SMART" id="SM00645"/>
    </source>
</evidence>